<evidence type="ECO:0000256" key="1">
    <source>
        <dbReference type="ARBA" id="ARBA00022705"/>
    </source>
</evidence>
<proteinExistence type="predicted"/>
<evidence type="ECO:0000259" key="5">
    <source>
        <dbReference type="Pfam" id="PF22703"/>
    </source>
</evidence>
<keyword evidence="3" id="KW-0067">ATP-binding</keyword>
<name>D3DZT5_METRM</name>
<keyword evidence="1" id="KW-0235">DNA replication</keyword>
<keyword evidence="2" id="KW-0547">Nucleotide-binding</keyword>
<dbReference type="Gene3D" id="3.40.50.300">
    <property type="entry name" value="P-loop containing nucleotide triphosphate hydrolases"/>
    <property type="match status" value="1"/>
</dbReference>
<dbReference type="OrthoDB" id="53276at2157"/>
<dbReference type="InterPro" id="IPR049945">
    <property type="entry name" value="AAA_22"/>
</dbReference>
<organism evidence="6 7">
    <name type="scientific">Methanobrevibacter ruminantium (strain ATCC 35063 / DSM 1093 / JCM 13430 / OCM 146 / M1)</name>
    <name type="common">Methanobacterium ruminantium</name>
    <dbReference type="NCBI Taxonomy" id="634498"/>
    <lineage>
        <taxon>Archaea</taxon>
        <taxon>Methanobacteriati</taxon>
        <taxon>Methanobacteriota</taxon>
        <taxon>Methanomada group</taxon>
        <taxon>Methanobacteria</taxon>
        <taxon>Methanobacteriales</taxon>
        <taxon>Methanobacteriaceae</taxon>
        <taxon>Methanobrevibacter</taxon>
    </lineage>
</organism>
<dbReference type="KEGG" id="mru:mru_0259"/>
<keyword evidence="7" id="KW-1185">Reference proteome</keyword>
<dbReference type="GO" id="GO:0005524">
    <property type="term" value="F:ATP binding"/>
    <property type="evidence" value="ECO:0007669"/>
    <property type="project" value="UniProtKB-KW"/>
</dbReference>
<feature type="domain" description="Cdc6 AAA+ ATPase-type lid" evidence="5">
    <location>
        <begin position="214"/>
        <end position="270"/>
    </location>
</feature>
<dbReference type="InterPro" id="IPR027417">
    <property type="entry name" value="P-loop_NTPase"/>
</dbReference>
<dbReference type="AlphaFoldDB" id="D3DZT5"/>
<evidence type="ECO:0000256" key="3">
    <source>
        <dbReference type="ARBA" id="ARBA00022840"/>
    </source>
</evidence>
<gene>
    <name evidence="6" type="ordered locus">mru_0259</name>
</gene>
<dbReference type="InterPro" id="IPR055237">
    <property type="entry name" value="Cdc6_lid"/>
</dbReference>
<dbReference type="eggNOG" id="arCOG00467">
    <property type="taxonomic scope" value="Archaea"/>
</dbReference>
<accession>D3DZT5</accession>
<evidence type="ECO:0000313" key="6">
    <source>
        <dbReference type="EMBL" id="ADC46111.1"/>
    </source>
</evidence>
<dbReference type="PATRIC" id="fig|634498.28.peg.263"/>
<dbReference type="InterPro" id="IPR020796">
    <property type="entry name" value="ORC5"/>
</dbReference>
<dbReference type="GO" id="GO:0016887">
    <property type="term" value="F:ATP hydrolysis activity"/>
    <property type="evidence" value="ECO:0007669"/>
    <property type="project" value="InterPro"/>
</dbReference>
<dbReference type="STRING" id="634498.mru_0259"/>
<evidence type="ECO:0000313" key="7">
    <source>
        <dbReference type="Proteomes" id="UP000008680"/>
    </source>
</evidence>
<dbReference type="RefSeq" id="WP_012955067.1">
    <property type="nucleotide sequence ID" value="NC_013790.1"/>
</dbReference>
<dbReference type="Pfam" id="PF22703">
    <property type="entry name" value="Cdc6_lid"/>
    <property type="match status" value="1"/>
</dbReference>
<dbReference type="PANTHER" id="PTHR12705">
    <property type="entry name" value="ORIGIN RECOGNITION COMPLEX SUBUNIT 5"/>
    <property type="match status" value="1"/>
</dbReference>
<dbReference type="SUPFAM" id="SSF52540">
    <property type="entry name" value="P-loop containing nucleoside triphosphate hydrolases"/>
    <property type="match status" value="1"/>
</dbReference>
<protein>
    <submittedName>
        <fullName evidence="6">Cdc6 family replication initiation protein Cdc6-3</fullName>
    </submittedName>
</protein>
<dbReference type="GO" id="GO:0006270">
    <property type="term" value="P:DNA replication initiation"/>
    <property type="evidence" value="ECO:0007669"/>
    <property type="project" value="TreeGrafter"/>
</dbReference>
<reference evidence="6 7" key="1">
    <citation type="journal article" date="2010" name="PLoS ONE">
        <title>The genome sequence of the rumen methanogen Methanobrevibacter ruminantium reveals new possibilities for controlling ruminant methane emissions.</title>
        <authorList>
            <person name="Leahy S.C."/>
            <person name="Kelly W.J."/>
            <person name="Altermann E."/>
            <person name="Ronimus R.S."/>
            <person name="Yeoman C.J."/>
            <person name="Pacheco D.M."/>
            <person name="Li D."/>
            <person name="Kong Z."/>
            <person name="McTavish S."/>
            <person name="Sang C."/>
            <person name="Lambie S.C."/>
            <person name="Janssen P.H."/>
            <person name="Dey D."/>
            <person name="Attwood G.T."/>
        </authorList>
    </citation>
    <scope>NUCLEOTIDE SEQUENCE [LARGE SCALE GENOMIC DNA]</scope>
    <source>
        <strain evidence="7">ATCC 35063 / DSM 1093 / JCM 13430 / OCM 146 / M1</strain>
    </source>
</reference>
<sequence>MKTQDLINIINDEESPVFLNREVFEMDYVPDIYKYRDEQLAKMAMYCNSIPDNIAPKNLQLCGGNATGKTTTLKQFFKMLNEAFPNIVTVYINCQLFNTENTVYGKIYNKLYGVKGSINGKSNTMLFDKIVARLKKENKILIIGLDDFDSFKSRDGLNKMLYNFLRIHEAEEGIQICIFTVSNKENLKLAPSVETIFNRVPIFFDQYSLEQMYHILDDRCAFGFYPGVISDELVRVVAGKSYDLGNLRYGIKLLSAAGQKAEVFGDGKIIRNFLD</sequence>
<dbReference type="EMBL" id="CP001719">
    <property type="protein sequence ID" value="ADC46111.1"/>
    <property type="molecule type" value="Genomic_DNA"/>
</dbReference>
<dbReference type="GO" id="GO:0000808">
    <property type="term" value="C:origin recognition complex"/>
    <property type="evidence" value="ECO:0007669"/>
    <property type="project" value="InterPro"/>
</dbReference>
<dbReference type="Pfam" id="PF13401">
    <property type="entry name" value="AAA_22"/>
    <property type="match status" value="1"/>
</dbReference>
<dbReference type="Gene3D" id="1.10.8.60">
    <property type="match status" value="1"/>
</dbReference>
<evidence type="ECO:0000259" key="4">
    <source>
        <dbReference type="Pfam" id="PF13401"/>
    </source>
</evidence>
<dbReference type="HOGENOM" id="CLU_025112_3_0_2"/>
<dbReference type="PANTHER" id="PTHR12705:SF0">
    <property type="entry name" value="ORIGIN RECOGNITION COMPLEX SUBUNIT 5"/>
    <property type="match status" value="1"/>
</dbReference>
<dbReference type="GO" id="GO:0003688">
    <property type="term" value="F:DNA replication origin binding"/>
    <property type="evidence" value="ECO:0007669"/>
    <property type="project" value="TreeGrafter"/>
</dbReference>
<evidence type="ECO:0000256" key="2">
    <source>
        <dbReference type="ARBA" id="ARBA00022741"/>
    </source>
</evidence>
<feature type="domain" description="ORC1/DEAH AAA+ ATPase" evidence="4">
    <location>
        <begin position="59"/>
        <end position="179"/>
    </location>
</feature>
<dbReference type="GeneID" id="8769899"/>
<dbReference type="Proteomes" id="UP000008680">
    <property type="component" value="Chromosome"/>
</dbReference>